<sequence>MKQQVLFALLNEYADWEGSFLASALNAGVMPGSDTKYVCKVVAPTMDAVISIGGFRTLPDYTFQTLPNDYAALVLIGGMQWNSPEAEQVEPVVRKALENGKIVGAICNAASFMAAHGFLNDVKHTGNTLKQLKLWGKDNYKNEKGYVERQAVSDKHIVTANGSGYMEFFREMLQLLQADTEENIAASYQFNKFGLYKE</sequence>
<dbReference type="SUPFAM" id="SSF52317">
    <property type="entry name" value="Class I glutamine amidotransferase-like"/>
    <property type="match status" value="1"/>
</dbReference>
<organism evidence="2 3">
    <name type="scientific">Candidatus Pullibacteroides excrementavium</name>
    <dbReference type="NCBI Taxonomy" id="2840905"/>
    <lineage>
        <taxon>Bacteria</taxon>
        <taxon>Pseudomonadati</taxon>
        <taxon>Bacteroidota</taxon>
        <taxon>Bacteroidia</taxon>
        <taxon>Bacteroidales</taxon>
        <taxon>Candidatus Pullibacteroides</taxon>
    </lineage>
</organism>
<dbReference type="Pfam" id="PF01965">
    <property type="entry name" value="DJ-1_PfpI"/>
    <property type="match status" value="1"/>
</dbReference>
<dbReference type="InterPro" id="IPR002818">
    <property type="entry name" value="DJ-1/PfpI"/>
</dbReference>
<evidence type="ECO:0000259" key="1">
    <source>
        <dbReference type="Pfam" id="PF01965"/>
    </source>
</evidence>
<protein>
    <submittedName>
        <fullName evidence="2">Glutamine amidotransferase</fullName>
    </submittedName>
</protein>
<dbReference type="Gene3D" id="3.40.50.880">
    <property type="match status" value="1"/>
</dbReference>
<dbReference type="CDD" id="cd03140">
    <property type="entry name" value="GATase1_PfpI_3"/>
    <property type="match status" value="1"/>
</dbReference>
<proteinExistence type="predicted"/>
<accession>A0A9D9H1U9</accession>
<dbReference type="InterPro" id="IPR029062">
    <property type="entry name" value="Class_I_gatase-like"/>
</dbReference>
<keyword evidence="2" id="KW-0315">Glutamine amidotransferase</keyword>
<dbReference type="Proteomes" id="UP000823612">
    <property type="component" value="Unassembled WGS sequence"/>
</dbReference>
<reference evidence="2" key="1">
    <citation type="submission" date="2020-10" db="EMBL/GenBank/DDBJ databases">
        <authorList>
            <person name="Gilroy R."/>
        </authorList>
    </citation>
    <scope>NUCLEOTIDE SEQUENCE</scope>
    <source>
        <strain evidence="2">2889</strain>
    </source>
</reference>
<dbReference type="PANTHER" id="PTHR48094">
    <property type="entry name" value="PROTEIN/NUCLEIC ACID DEGLYCASE DJ-1-RELATED"/>
    <property type="match status" value="1"/>
</dbReference>
<dbReference type="InterPro" id="IPR050325">
    <property type="entry name" value="Prot/Nucl_acid_deglycase"/>
</dbReference>
<feature type="domain" description="DJ-1/PfpI" evidence="1">
    <location>
        <begin position="4"/>
        <end position="173"/>
    </location>
</feature>
<dbReference type="GO" id="GO:0005737">
    <property type="term" value="C:cytoplasm"/>
    <property type="evidence" value="ECO:0007669"/>
    <property type="project" value="TreeGrafter"/>
</dbReference>
<gene>
    <name evidence="2" type="ORF">IAB08_03455</name>
</gene>
<dbReference type="PANTHER" id="PTHR48094:SF19">
    <property type="entry name" value="DJ-1_PFPI DOMAIN-CONTAINING PROTEIN"/>
    <property type="match status" value="1"/>
</dbReference>
<dbReference type="EMBL" id="JADIMZ010000050">
    <property type="protein sequence ID" value="MBO8432337.1"/>
    <property type="molecule type" value="Genomic_DNA"/>
</dbReference>
<name>A0A9D9H1U9_9BACT</name>
<comment type="caution">
    <text evidence="2">The sequence shown here is derived from an EMBL/GenBank/DDBJ whole genome shotgun (WGS) entry which is preliminary data.</text>
</comment>
<evidence type="ECO:0000313" key="3">
    <source>
        <dbReference type="Proteomes" id="UP000823612"/>
    </source>
</evidence>
<dbReference type="AlphaFoldDB" id="A0A9D9H1U9"/>
<reference evidence="2" key="2">
    <citation type="journal article" date="2021" name="PeerJ">
        <title>Extensive microbial diversity within the chicken gut microbiome revealed by metagenomics and culture.</title>
        <authorList>
            <person name="Gilroy R."/>
            <person name="Ravi A."/>
            <person name="Getino M."/>
            <person name="Pursley I."/>
            <person name="Horton D.L."/>
            <person name="Alikhan N.F."/>
            <person name="Baker D."/>
            <person name="Gharbi K."/>
            <person name="Hall N."/>
            <person name="Watson M."/>
            <person name="Adriaenssens E.M."/>
            <person name="Foster-Nyarko E."/>
            <person name="Jarju S."/>
            <person name="Secka A."/>
            <person name="Antonio M."/>
            <person name="Oren A."/>
            <person name="Chaudhuri R.R."/>
            <person name="La Ragione R."/>
            <person name="Hildebrand F."/>
            <person name="Pallen M.J."/>
        </authorList>
    </citation>
    <scope>NUCLEOTIDE SEQUENCE</scope>
    <source>
        <strain evidence="2">2889</strain>
    </source>
</reference>
<evidence type="ECO:0000313" key="2">
    <source>
        <dbReference type="EMBL" id="MBO8432337.1"/>
    </source>
</evidence>